<dbReference type="PANTHER" id="PTHR26379">
    <property type="entry name" value="BTB/POZ AND MATH DOMAIN-CONTAINING PROTEIN 1"/>
    <property type="match status" value="1"/>
</dbReference>
<gene>
    <name evidence="4" type="ORF">URODEC1_LOCUS12176</name>
</gene>
<feature type="domain" description="BTB" evidence="3">
    <location>
        <begin position="174"/>
        <end position="237"/>
    </location>
</feature>
<feature type="domain" description="BTB" evidence="3">
    <location>
        <begin position="547"/>
        <end position="610"/>
    </location>
</feature>
<dbReference type="PROSITE" id="PS50097">
    <property type="entry name" value="BTB"/>
    <property type="match status" value="2"/>
</dbReference>
<dbReference type="CDD" id="cd18280">
    <property type="entry name" value="BTB_POZ_BPM_plant"/>
    <property type="match status" value="1"/>
</dbReference>
<proteinExistence type="inferred from homology"/>
<accession>A0ABC8WCB0</accession>
<dbReference type="InterPro" id="IPR056423">
    <property type="entry name" value="BACK_BPM_SPOP"/>
</dbReference>
<dbReference type="Proteomes" id="UP001497457">
    <property type="component" value="Chromosome 12b"/>
</dbReference>
<protein>
    <recommendedName>
        <fullName evidence="3">BTB domain-containing protein</fullName>
    </recommendedName>
</protein>
<keyword evidence="5" id="KW-1185">Reference proteome</keyword>
<dbReference type="Pfam" id="PF00651">
    <property type="entry name" value="BTB"/>
    <property type="match status" value="2"/>
</dbReference>
<dbReference type="SMART" id="SM00225">
    <property type="entry name" value="BTB"/>
    <property type="match status" value="2"/>
</dbReference>
<dbReference type="Gene3D" id="1.25.40.420">
    <property type="match status" value="2"/>
</dbReference>
<evidence type="ECO:0000259" key="3">
    <source>
        <dbReference type="PROSITE" id="PS50097"/>
    </source>
</evidence>
<dbReference type="Pfam" id="PF24570">
    <property type="entry name" value="BACK_BPM_SPOP"/>
    <property type="match status" value="2"/>
</dbReference>
<dbReference type="SUPFAM" id="SSF54695">
    <property type="entry name" value="POZ domain"/>
    <property type="match status" value="2"/>
</dbReference>
<dbReference type="InterPro" id="IPR045005">
    <property type="entry name" value="BPM1-6"/>
</dbReference>
<dbReference type="PANTHER" id="PTHR26379:SF180">
    <property type="entry name" value="TRAF TRANSCRIPTION FACTOR"/>
    <property type="match status" value="1"/>
</dbReference>
<dbReference type="SUPFAM" id="SSF49599">
    <property type="entry name" value="TRAF domain-like"/>
    <property type="match status" value="1"/>
</dbReference>
<sequence>MNHTFTQVREVVSSVLQIKIDGFPMAMAKMKDGTDSFKSTCNVDGYDWEIRFLGDRDDYPGLELVFLGESRTSLMAVLSVKVVVTDKIYAYDYVLPLNESKTVARAFHRRFDRSLPMYLVSHREGYYLDSCSSLTVECTVTVFRKPEHAEGAIPVPSSDLTQHLGDLLCSQATADVVFSVEGESFAAHKSVLAARSPVFMTDFFTDRKEENCQRVEIQDMGVTVFKAMLGFIYTDAVPGLDENLEAATVAFAENLLCAAVRYRLDRLKVMCKRRLARAMDANTVASMLSLAERQNCSWLKALCIEFITGGSQENLDAVLATEGCKHLSASSPLLMAELLKAAHGKKCTGSCKTVTVASLENQLRILRSTQAATVRTVKHTYTQLNEGVQSVYLLKIDGFSVTKATVGNNTNCIKSRCTVDGYDLEIRLYPAYHQNQDVYYSVNLELAFLGKACTEGVEASLSGRLVEYQSYGAAPSEYTPVSKVFRQPSDCTSPIYIRRSIAIYSQAPTSLTVECSITMFRDQKLIHLPISDLHQQLNELLDSVIGVDVMFTVSGESFFAHKNILAARSPVFKAEFYGGMEENTARHVEIKDMEAQVFKAMLHFIYTDMVPCEFDNQPETVDGTAMAQHPETVDGTAMAQHLLVAADRYGLDRLKVMSEHRLSLSIGIETVASTLALAEQFNCPHLKTKCLDFISGGSSKQLDAVLETEGYKNLEVSHPSVLRELLKVTHRNKRSRPTDS</sequence>
<evidence type="ECO:0000313" key="4">
    <source>
        <dbReference type="EMBL" id="CAL4906571.1"/>
    </source>
</evidence>
<dbReference type="InterPro" id="IPR000210">
    <property type="entry name" value="BTB/POZ_dom"/>
</dbReference>
<dbReference type="InterPro" id="IPR011333">
    <property type="entry name" value="SKP1/BTB/POZ_sf"/>
</dbReference>
<evidence type="ECO:0000313" key="5">
    <source>
        <dbReference type="Proteomes" id="UP001497457"/>
    </source>
</evidence>
<name>A0ABC8WCB0_9POAL</name>
<dbReference type="Gene3D" id="3.30.710.10">
    <property type="entry name" value="Potassium Channel Kv1.1, Chain A"/>
    <property type="match status" value="2"/>
</dbReference>
<dbReference type="EMBL" id="OZ075122">
    <property type="protein sequence ID" value="CAL4906571.1"/>
    <property type="molecule type" value="Genomic_DNA"/>
</dbReference>
<reference evidence="4" key="1">
    <citation type="submission" date="2024-10" db="EMBL/GenBank/DDBJ databases">
        <authorList>
            <person name="Ryan C."/>
        </authorList>
    </citation>
    <scope>NUCLEOTIDE SEQUENCE [LARGE SCALE GENOMIC DNA]</scope>
</reference>
<comment type="pathway">
    <text evidence="1">Protein modification; protein ubiquitination.</text>
</comment>
<comment type="similarity">
    <text evidence="2">Belongs to the Tdpoz family.</text>
</comment>
<evidence type="ECO:0000256" key="2">
    <source>
        <dbReference type="ARBA" id="ARBA00010846"/>
    </source>
</evidence>
<evidence type="ECO:0000256" key="1">
    <source>
        <dbReference type="ARBA" id="ARBA00004906"/>
    </source>
</evidence>
<organism evidence="4 5">
    <name type="scientific">Urochloa decumbens</name>
    <dbReference type="NCBI Taxonomy" id="240449"/>
    <lineage>
        <taxon>Eukaryota</taxon>
        <taxon>Viridiplantae</taxon>
        <taxon>Streptophyta</taxon>
        <taxon>Embryophyta</taxon>
        <taxon>Tracheophyta</taxon>
        <taxon>Spermatophyta</taxon>
        <taxon>Magnoliopsida</taxon>
        <taxon>Liliopsida</taxon>
        <taxon>Poales</taxon>
        <taxon>Poaceae</taxon>
        <taxon>PACMAD clade</taxon>
        <taxon>Panicoideae</taxon>
        <taxon>Panicodae</taxon>
        <taxon>Paniceae</taxon>
        <taxon>Melinidinae</taxon>
        <taxon>Urochloa</taxon>
    </lineage>
</organism>
<dbReference type="AlphaFoldDB" id="A0ABC8WCB0"/>